<sequence length="280" mass="29847">MTTIKSVARAVPAGAGNDTRAADGTGAGSGATVLLDGLTMRFGERTVSKDINLTIGAGEVLSIVGPSGCGKTTLLRAVAGLIPPAEGAVRIDGHAVDGTPDGVAMVFQHFGLFPWKTVESNVAYALRVRGTGKKEALDRARELITLVGLSGFEKSYPHQLSGGMQQRTGLARALAVRPRLLLMDEPFGALDAQTREVLQFELLRIWQDHPVTMLFVTHSIDEAVLFGNRIAVLGGRPSGVTELIDVTLPPDRDRSVLATPEFLAIRERVWSLVMNAESGR</sequence>
<dbReference type="RefSeq" id="WP_329079185.1">
    <property type="nucleotide sequence ID" value="NZ_CP108849.2"/>
</dbReference>
<dbReference type="InterPro" id="IPR050166">
    <property type="entry name" value="ABC_transporter_ATP-bind"/>
</dbReference>
<evidence type="ECO:0000256" key="2">
    <source>
        <dbReference type="ARBA" id="ARBA00022741"/>
    </source>
</evidence>
<gene>
    <name evidence="5" type="ORF">OG442_29850</name>
</gene>
<protein>
    <submittedName>
        <fullName evidence="5">ABC transporter ATP-binding protein</fullName>
    </submittedName>
</protein>
<evidence type="ECO:0000256" key="1">
    <source>
        <dbReference type="ARBA" id="ARBA00022448"/>
    </source>
</evidence>
<evidence type="ECO:0000256" key="3">
    <source>
        <dbReference type="ARBA" id="ARBA00022840"/>
    </source>
</evidence>
<dbReference type="EMBL" id="CP109495">
    <property type="protein sequence ID" value="WUX55396.1"/>
    <property type="molecule type" value="Genomic_DNA"/>
</dbReference>
<evidence type="ECO:0000259" key="4">
    <source>
        <dbReference type="PROSITE" id="PS50893"/>
    </source>
</evidence>
<dbReference type="PANTHER" id="PTHR42788:SF13">
    <property type="entry name" value="ALIPHATIC SULFONATES IMPORT ATP-BINDING PROTEIN SSUB"/>
    <property type="match status" value="1"/>
</dbReference>
<dbReference type="SMART" id="SM00382">
    <property type="entry name" value="AAA"/>
    <property type="match status" value="1"/>
</dbReference>
<dbReference type="GO" id="GO:0005524">
    <property type="term" value="F:ATP binding"/>
    <property type="evidence" value="ECO:0007669"/>
    <property type="project" value="UniProtKB-KW"/>
</dbReference>
<keyword evidence="3 5" id="KW-0067">ATP-binding</keyword>
<accession>A0ABZ2AB39</accession>
<dbReference type="PANTHER" id="PTHR42788">
    <property type="entry name" value="TAURINE IMPORT ATP-BINDING PROTEIN-RELATED"/>
    <property type="match status" value="1"/>
</dbReference>
<dbReference type="Pfam" id="PF00005">
    <property type="entry name" value="ABC_tran"/>
    <property type="match status" value="1"/>
</dbReference>
<dbReference type="InterPro" id="IPR003439">
    <property type="entry name" value="ABC_transporter-like_ATP-bd"/>
</dbReference>
<dbReference type="SUPFAM" id="SSF52540">
    <property type="entry name" value="P-loop containing nucleoside triphosphate hydrolases"/>
    <property type="match status" value="1"/>
</dbReference>
<proteinExistence type="predicted"/>
<evidence type="ECO:0000313" key="6">
    <source>
        <dbReference type="Proteomes" id="UP001432209"/>
    </source>
</evidence>
<dbReference type="InterPro" id="IPR027417">
    <property type="entry name" value="P-loop_NTPase"/>
</dbReference>
<feature type="domain" description="ABC transporter" evidence="4">
    <location>
        <begin position="33"/>
        <end position="260"/>
    </location>
</feature>
<name>A0ABZ2AB39_STRNV</name>
<keyword evidence="2" id="KW-0547">Nucleotide-binding</keyword>
<dbReference type="GeneID" id="91341522"/>
<dbReference type="InterPro" id="IPR003593">
    <property type="entry name" value="AAA+_ATPase"/>
</dbReference>
<dbReference type="PROSITE" id="PS50893">
    <property type="entry name" value="ABC_TRANSPORTER_2"/>
    <property type="match status" value="1"/>
</dbReference>
<organism evidence="5 6">
    <name type="scientific">Streptomyces niveus</name>
    <name type="common">Streptomyces spheroides</name>
    <dbReference type="NCBI Taxonomy" id="193462"/>
    <lineage>
        <taxon>Bacteria</taxon>
        <taxon>Bacillati</taxon>
        <taxon>Actinomycetota</taxon>
        <taxon>Actinomycetes</taxon>
        <taxon>Kitasatosporales</taxon>
        <taxon>Streptomycetaceae</taxon>
        <taxon>Streptomyces</taxon>
    </lineage>
</organism>
<dbReference type="Gene3D" id="3.40.50.300">
    <property type="entry name" value="P-loop containing nucleotide triphosphate hydrolases"/>
    <property type="match status" value="1"/>
</dbReference>
<keyword evidence="1" id="KW-0813">Transport</keyword>
<evidence type="ECO:0000313" key="5">
    <source>
        <dbReference type="EMBL" id="WUX55396.1"/>
    </source>
</evidence>
<dbReference type="CDD" id="cd03293">
    <property type="entry name" value="ABC_NrtD_SsuB_transporters"/>
    <property type="match status" value="1"/>
</dbReference>
<keyword evidence="6" id="KW-1185">Reference proteome</keyword>
<dbReference type="Proteomes" id="UP001432209">
    <property type="component" value="Chromosome"/>
</dbReference>
<reference evidence="5" key="1">
    <citation type="submission" date="2022-10" db="EMBL/GenBank/DDBJ databases">
        <title>The complete genomes of actinobacterial strains from the NBC collection.</title>
        <authorList>
            <person name="Joergensen T.S."/>
            <person name="Alvarez Arevalo M."/>
            <person name="Sterndorff E.B."/>
            <person name="Faurdal D."/>
            <person name="Vuksanovic O."/>
            <person name="Mourched A.-S."/>
            <person name="Charusanti P."/>
            <person name="Shaw S."/>
            <person name="Blin K."/>
            <person name="Weber T."/>
        </authorList>
    </citation>
    <scope>NUCLEOTIDE SEQUENCE</scope>
    <source>
        <strain evidence="5">NBC_01432</strain>
    </source>
</reference>